<reference evidence="3 4" key="1">
    <citation type="submission" date="2016-06" db="EMBL/GenBank/DDBJ databases">
        <title>Genome sequence of Clostridium acetireducens DSM 10703.</title>
        <authorList>
            <person name="Poehlein A."/>
            <person name="Fluechter S."/>
            <person name="Duerre P."/>
            <person name="Daniel R."/>
        </authorList>
    </citation>
    <scope>NUCLEOTIDE SEQUENCE [LARGE SCALE GENOMIC DNA]</scope>
    <source>
        <strain evidence="3 4">DSM 10703</strain>
    </source>
</reference>
<feature type="chain" id="PRO_5039518172" evidence="2">
    <location>
        <begin position="28"/>
        <end position="181"/>
    </location>
</feature>
<evidence type="ECO:0000313" key="4">
    <source>
        <dbReference type="Proteomes" id="UP000175744"/>
    </source>
</evidence>
<feature type="region of interest" description="Disordered" evidence="1">
    <location>
        <begin position="30"/>
        <end position="72"/>
    </location>
</feature>
<proteinExistence type="predicted"/>
<evidence type="ECO:0000256" key="2">
    <source>
        <dbReference type="SAM" id="SignalP"/>
    </source>
</evidence>
<dbReference type="NCBIfam" id="TIGR02898">
    <property type="entry name" value="spore_YhcN_YlaJ"/>
    <property type="match status" value="1"/>
</dbReference>
<dbReference type="Proteomes" id="UP000175744">
    <property type="component" value="Unassembled WGS sequence"/>
</dbReference>
<evidence type="ECO:0000313" key="3">
    <source>
        <dbReference type="EMBL" id="OFI05056.1"/>
    </source>
</evidence>
<keyword evidence="4" id="KW-1185">Reference proteome</keyword>
<name>A0A1E8EX12_9CLOT</name>
<keyword evidence="2" id="KW-0732">Signal</keyword>
<dbReference type="EMBL" id="LZFO01000034">
    <property type="protein sequence ID" value="OFI05056.1"/>
    <property type="molecule type" value="Genomic_DNA"/>
</dbReference>
<sequence length="181" mass="19661">MKKQIKNINFLISALFILLLSFGGCQSMGTKKNPANNTTKSPTEVSPKTPTSPEGKNVPDSNNANNNANDDLTKRADNIAKAVTSVKGISKANVVISEKRALVGVNMDKKIEGSATDKLKSDVEKVVKDTDKEIETVAVSADVDTFERLGKIGEGIREGRPLSEFGKEIEETFRRILPQTK</sequence>
<feature type="signal peptide" evidence="2">
    <location>
        <begin position="1"/>
        <end position="27"/>
    </location>
</feature>
<dbReference type="AlphaFoldDB" id="A0A1E8EX12"/>
<dbReference type="InterPro" id="IPR019076">
    <property type="entry name" value="Spore_lipoprot_YhcN/YlaJ-like"/>
</dbReference>
<comment type="caution">
    <text evidence="3">The sequence shown here is derived from an EMBL/GenBank/DDBJ whole genome shotgun (WGS) entry which is preliminary data.</text>
</comment>
<gene>
    <name evidence="3" type="primary">yhcN</name>
    <name evidence="3" type="ORF">CLOACE_19300</name>
</gene>
<dbReference type="Pfam" id="PF09580">
    <property type="entry name" value="Spore_YhcN_YlaJ"/>
    <property type="match status" value="1"/>
</dbReference>
<protein>
    <submittedName>
        <fullName evidence="3">Lipoprotein YhcN</fullName>
    </submittedName>
</protein>
<accession>A0A1E8EX12</accession>
<evidence type="ECO:0000256" key="1">
    <source>
        <dbReference type="SAM" id="MobiDB-lite"/>
    </source>
</evidence>
<feature type="compositionally biased region" description="Polar residues" evidence="1">
    <location>
        <begin position="30"/>
        <end position="54"/>
    </location>
</feature>
<organism evidence="3 4">
    <name type="scientific">Clostridium acetireducens DSM 10703</name>
    <dbReference type="NCBI Taxonomy" id="1121290"/>
    <lineage>
        <taxon>Bacteria</taxon>
        <taxon>Bacillati</taxon>
        <taxon>Bacillota</taxon>
        <taxon>Clostridia</taxon>
        <taxon>Eubacteriales</taxon>
        <taxon>Clostridiaceae</taxon>
        <taxon>Clostridium</taxon>
    </lineage>
</organism>
<keyword evidence="3" id="KW-0449">Lipoprotein</keyword>
<dbReference type="GO" id="GO:0030435">
    <property type="term" value="P:sporulation resulting in formation of a cellular spore"/>
    <property type="evidence" value="ECO:0007669"/>
    <property type="project" value="InterPro"/>
</dbReference>
<dbReference type="InterPro" id="IPR014247">
    <property type="entry name" value="Spore_lipoprot_YhcN/YlaJ"/>
</dbReference>
<dbReference type="STRING" id="1121290.CLAOCE_19300"/>
<dbReference type="PROSITE" id="PS51257">
    <property type="entry name" value="PROKAR_LIPOPROTEIN"/>
    <property type="match status" value="1"/>
</dbReference>
<dbReference type="RefSeq" id="WP_242866458.1">
    <property type="nucleotide sequence ID" value="NZ_LZFO01000034.1"/>
</dbReference>